<dbReference type="EMBL" id="CYRY02000801">
    <property type="protein sequence ID" value="VCW50331.1"/>
    <property type="molecule type" value="Genomic_DNA"/>
</dbReference>
<organism evidence="1 2">
    <name type="scientific">Gulo gulo</name>
    <name type="common">Wolverine</name>
    <name type="synonym">Gluton</name>
    <dbReference type="NCBI Taxonomy" id="48420"/>
    <lineage>
        <taxon>Eukaryota</taxon>
        <taxon>Metazoa</taxon>
        <taxon>Chordata</taxon>
        <taxon>Craniata</taxon>
        <taxon>Vertebrata</taxon>
        <taxon>Euteleostomi</taxon>
        <taxon>Mammalia</taxon>
        <taxon>Eutheria</taxon>
        <taxon>Laurasiatheria</taxon>
        <taxon>Carnivora</taxon>
        <taxon>Caniformia</taxon>
        <taxon>Musteloidea</taxon>
        <taxon>Mustelidae</taxon>
        <taxon>Guloninae</taxon>
        <taxon>Gulo</taxon>
    </lineage>
</organism>
<evidence type="ECO:0000313" key="1">
    <source>
        <dbReference type="EMBL" id="VCW50331.1"/>
    </source>
</evidence>
<reference evidence="1 2" key="1">
    <citation type="submission" date="2018-10" db="EMBL/GenBank/DDBJ databases">
        <authorList>
            <person name="Ekblom R."/>
            <person name="Jareborg N."/>
        </authorList>
    </citation>
    <scope>NUCLEOTIDE SEQUENCE [LARGE SCALE GENOMIC DNA]</scope>
    <source>
        <tissue evidence="1">Muscle</tissue>
    </source>
</reference>
<gene>
    <name evidence="1" type="ORF">BN2614_LOCUS2</name>
</gene>
<keyword evidence="2" id="KW-1185">Reference proteome</keyword>
<sequence length="52" mass="5880">MGLLSSCGTFLLYSRFSIRENSKCYLVQGKNEPLMTNPVNLIRPCQPLYLGL</sequence>
<name>A0A9X9LD13_GULGU</name>
<accession>A0A9X9LD13</accession>
<dbReference type="Proteomes" id="UP000269945">
    <property type="component" value="Unassembled WGS sequence"/>
</dbReference>
<dbReference type="AlphaFoldDB" id="A0A9X9LD13"/>
<proteinExistence type="predicted"/>
<evidence type="ECO:0000313" key="2">
    <source>
        <dbReference type="Proteomes" id="UP000269945"/>
    </source>
</evidence>
<comment type="caution">
    <text evidence="1">The sequence shown here is derived from an EMBL/GenBank/DDBJ whole genome shotgun (WGS) entry which is preliminary data.</text>
</comment>
<protein>
    <submittedName>
        <fullName evidence="1">Uncharacterized protein</fullName>
    </submittedName>
</protein>